<feature type="domain" description="Metallo-beta-lactamase" evidence="1">
    <location>
        <begin position="50"/>
        <end position="210"/>
    </location>
</feature>
<dbReference type="InterPro" id="IPR001279">
    <property type="entry name" value="Metallo-B-lactamas"/>
</dbReference>
<dbReference type="Gene3D" id="3.60.15.10">
    <property type="entry name" value="Ribonuclease Z/Hydroxyacylglutathione hydrolase-like"/>
    <property type="match status" value="1"/>
</dbReference>
<evidence type="ECO:0000259" key="1">
    <source>
        <dbReference type="Pfam" id="PF00753"/>
    </source>
</evidence>
<name>A0A0G1GR02_9BACT</name>
<dbReference type="PANTHER" id="PTHR30619:SF1">
    <property type="entry name" value="RECOMBINATION PROTEIN 2"/>
    <property type="match status" value="1"/>
</dbReference>
<protein>
    <submittedName>
        <fullName evidence="2">Beta-lactamase domain protein</fullName>
    </submittedName>
</protein>
<proteinExistence type="predicted"/>
<dbReference type="SUPFAM" id="SSF56281">
    <property type="entry name" value="Metallo-hydrolase/oxidoreductase"/>
    <property type="match status" value="1"/>
</dbReference>
<dbReference type="Pfam" id="PF00753">
    <property type="entry name" value="Lactamase_B"/>
    <property type="match status" value="1"/>
</dbReference>
<dbReference type="InterPro" id="IPR052159">
    <property type="entry name" value="Competence_DNA_uptake"/>
</dbReference>
<dbReference type="InterPro" id="IPR035681">
    <property type="entry name" value="ComA-like_MBL"/>
</dbReference>
<evidence type="ECO:0000313" key="2">
    <source>
        <dbReference type="EMBL" id="KKT37501.1"/>
    </source>
</evidence>
<comment type="caution">
    <text evidence="2">The sequence shown here is derived from an EMBL/GenBank/DDBJ whole genome shotgun (WGS) entry which is preliminary data.</text>
</comment>
<dbReference type="AlphaFoldDB" id="A0A0G1GR02"/>
<dbReference type="InterPro" id="IPR036866">
    <property type="entry name" value="RibonucZ/Hydroxyglut_hydro"/>
</dbReference>
<gene>
    <name evidence="2" type="ORF">UW26_C0032G0004</name>
</gene>
<dbReference type="Proteomes" id="UP000034097">
    <property type="component" value="Unassembled WGS sequence"/>
</dbReference>
<dbReference type="PANTHER" id="PTHR30619">
    <property type="entry name" value="DNA INTERNALIZATION/COMPETENCE PROTEIN COMEC/REC2"/>
    <property type="match status" value="1"/>
</dbReference>
<sequence length="257" mass="28424">MKNILWIGLILLMLGVWTWQQFPDGKLRLIFCDVGQGDGAVISLGYFQAMIDTGESGEKILDCLSDHMPYWDKRLEVVFLSHPDSDHAGALPEIERSYEVGRVIRSAGLGDIVRIRDLQFEVLSRGSLGSQTGDDGCETTNECSMVIRVVYKKFSGLFTGDMGEKEELALLGRGVIKESDVLKVAHHGSKFSSTIEFLETLRPELAVISVGAKNRYGHPTSDTLSRLDAVGAKVMRTDERGTIEVVTDGEQSWVVKK</sequence>
<evidence type="ECO:0000313" key="3">
    <source>
        <dbReference type="Proteomes" id="UP000034097"/>
    </source>
</evidence>
<dbReference type="EMBL" id="LCHQ01000032">
    <property type="protein sequence ID" value="KKT37501.1"/>
    <property type="molecule type" value="Genomic_DNA"/>
</dbReference>
<reference evidence="2 3" key="1">
    <citation type="journal article" date="2015" name="Nature">
        <title>rRNA introns, odd ribosomes, and small enigmatic genomes across a large radiation of phyla.</title>
        <authorList>
            <person name="Brown C.T."/>
            <person name="Hug L.A."/>
            <person name="Thomas B.C."/>
            <person name="Sharon I."/>
            <person name="Castelle C.J."/>
            <person name="Singh A."/>
            <person name="Wilkins M.J."/>
            <person name="Williams K.H."/>
            <person name="Banfield J.F."/>
        </authorList>
    </citation>
    <scope>NUCLEOTIDE SEQUENCE [LARGE SCALE GENOMIC DNA]</scope>
</reference>
<organism evidence="2 3">
    <name type="scientific">Candidatus Collierbacteria bacterium GW2011_GWF1_44_12</name>
    <dbReference type="NCBI Taxonomy" id="1618402"/>
    <lineage>
        <taxon>Bacteria</taxon>
        <taxon>Candidatus Collieribacteriota</taxon>
    </lineage>
</organism>
<accession>A0A0G1GR02</accession>
<dbReference type="CDD" id="cd07731">
    <property type="entry name" value="ComA-like_MBL-fold"/>
    <property type="match status" value="1"/>
</dbReference>